<evidence type="ECO:0000256" key="1">
    <source>
        <dbReference type="ARBA" id="ARBA00000068"/>
    </source>
</evidence>
<feature type="binding site" evidence="9">
    <location>
        <position position="228"/>
    </location>
    <ligand>
        <name>Fe cation</name>
        <dbReference type="ChEBI" id="CHEBI:24875"/>
        <label>2</label>
    </ligand>
</feature>
<keyword evidence="9" id="KW-0963">Cytoplasm</keyword>
<dbReference type="SUPFAM" id="SSF48431">
    <property type="entry name" value="Lipovitellin-phosvitin complex, superhelical domain"/>
    <property type="match status" value="1"/>
</dbReference>
<comment type="catalytic activity">
    <reaction evidence="1 9">
        <text>[eIF5A protein]-deoxyhypusine + AH2 + O2 = [eIF5A protein]-hypusine + A + H2O</text>
        <dbReference type="Rhea" id="RHEA:14101"/>
        <dbReference type="Rhea" id="RHEA-COMP:10144"/>
        <dbReference type="Rhea" id="RHEA-COMP:12592"/>
        <dbReference type="ChEBI" id="CHEBI:13193"/>
        <dbReference type="ChEBI" id="CHEBI:15377"/>
        <dbReference type="ChEBI" id="CHEBI:15379"/>
        <dbReference type="ChEBI" id="CHEBI:17499"/>
        <dbReference type="ChEBI" id="CHEBI:82657"/>
        <dbReference type="ChEBI" id="CHEBI:91175"/>
        <dbReference type="EC" id="1.14.99.29"/>
    </reaction>
</comment>
<gene>
    <name evidence="9" type="primary">LIA1</name>
    <name evidence="10" type="ORF">NliqN6_5291</name>
</gene>
<keyword evidence="5 9" id="KW-0560">Oxidoreductase</keyword>
<dbReference type="InterPro" id="IPR016024">
    <property type="entry name" value="ARM-type_fold"/>
</dbReference>
<dbReference type="GO" id="GO:0046872">
    <property type="term" value="F:metal ion binding"/>
    <property type="evidence" value="ECO:0007669"/>
    <property type="project" value="UniProtKB-KW"/>
</dbReference>
<protein>
    <recommendedName>
        <fullName evidence="9">Deoxyhypusine hydroxylase</fullName>
        <shortName evidence="9">DOHH</shortName>
        <ecNumber evidence="9">1.14.99.29</ecNumber>
    </recommendedName>
    <alternativeName>
        <fullName evidence="9">Deoxyhypusine dioxygenase</fullName>
    </alternativeName>
    <alternativeName>
        <fullName evidence="9">Deoxyhypusine monooxygenase</fullName>
    </alternativeName>
</protein>
<keyword evidence="6 9" id="KW-0408">Iron</keyword>
<comment type="cofactor">
    <cofactor evidence="9">
        <name>Fe(2+)</name>
        <dbReference type="ChEBI" id="CHEBI:29033"/>
    </cofactor>
    <text evidence="9">Binds 2 Fe(2+) ions per subunit.</text>
</comment>
<keyword evidence="11" id="KW-1185">Reference proteome</keyword>
<comment type="subcellular location">
    <subcellularLocation>
        <location evidence="9">Cytoplasm</location>
    </subcellularLocation>
    <subcellularLocation>
        <location evidence="9">Nucleus</location>
    </subcellularLocation>
</comment>
<evidence type="ECO:0000256" key="5">
    <source>
        <dbReference type="ARBA" id="ARBA00023002"/>
    </source>
</evidence>
<dbReference type="AlphaFoldDB" id="A0A8H3TXG5"/>
<dbReference type="SMART" id="SM00567">
    <property type="entry name" value="EZ_HEAT"/>
    <property type="match status" value="6"/>
</dbReference>
<dbReference type="InterPro" id="IPR027517">
    <property type="entry name" value="Deoxyhypusine_hydroxylase"/>
</dbReference>
<dbReference type="HAMAP" id="MF_03101">
    <property type="entry name" value="Deoxyhypusine_hydroxylase"/>
    <property type="match status" value="1"/>
</dbReference>
<dbReference type="UniPathway" id="UPA00354"/>
<comment type="caution">
    <text evidence="10">The sequence shown here is derived from an EMBL/GenBank/DDBJ whole genome shotgun (WGS) entry which is preliminary data.</text>
</comment>
<name>A0A8H3TXG5_9TREE</name>
<feature type="binding site" evidence="9">
    <location>
        <position position="229"/>
    </location>
    <ligand>
        <name>Fe cation</name>
        <dbReference type="ChEBI" id="CHEBI:24875"/>
        <label>2</label>
    </ligand>
</feature>
<feature type="binding site" evidence="9">
    <location>
        <position position="96"/>
    </location>
    <ligand>
        <name>Fe cation</name>
        <dbReference type="ChEBI" id="CHEBI:24875"/>
        <label>1</label>
    </ligand>
</feature>
<feature type="binding site" evidence="9">
    <location>
        <position position="61"/>
    </location>
    <ligand>
        <name>Fe cation</name>
        <dbReference type="ChEBI" id="CHEBI:24875"/>
        <label>1</label>
    </ligand>
</feature>
<dbReference type="EC" id="1.14.99.29" evidence="9"/>
<evidence type="ECO:0000256" key="7">
    <source>
        <dbReference type="ARBA" id="ARBA00023033"/>
    </source>
</evidence>
<keyword evidence="9" id="KW-0539">Nucleus</keyword>
<sequence>MSINVSTEQFQSLSSCLLDNSGKTPLHERFRALFTLKAVASEEAVTTIASGFADPSALLKHELAYVLGQIGRPSAIPHLEAVLVDADNFHGEMVRHEAAEALGALSSLPSLELLKKYLNDESRSVRETCQIAVAKIEWDHFTEEGRNKQVDPNFPTIDPAPAAAALENEPIESLRTTLLDTSKHLFERYRAMFALRNAAVKADSTENARAAVLALADGFNDSSALFRHEIAYVFGQLSSPHSIPALLRTMRNPTEDDMVRHEAAEALGGIASEGEEGTFDTKEDEEKGVLAILREWAVKQDAPPVVRESCQVAVDMWEYENSNQFQYADGLTKTDKEEEEGVKQRLTGMDRGVNVASVKA</sequence>
<evidence type="ECO:0000313" key="11">
    <source>
        <dbReference type="Proteomes" id="UP000620104"/>
    </source>
</evidence>
<evidence type="ECO:0000256" key="6">
    <source>
        <dbReference type="ARBA" id="ARBA00023004"/>
    </source>
</evidence>
<keyword evidence="3 9" id="KW-0479">Metal-binding</keyword>
<organism evidence="10 11">
    <name type="scientific">Naganishia liquefaciens</name>
    <dbReference type="NCBI Taxonomy" id="104408"/>
    <lineage>
        <taxon>Eukaryota</taxon>
        <taxon>Fungi</taxon>
        <taxon>Dikarya</taxon>
        <taxon>Basidiomycota</taxon>
        <taxon>Agaricomycotina</taxon>
        <taxon>Tremellomycetes</taxon>
        <taxon>Filobasidiales</taxon>
        <taxon>Filobasidiaceae</taxon>
        <taxon>Naganishia</taxon>
    </lineage>
</organism>
<dbReference type="PANTHER" id="PTHR12697:SF5">
    <property type="entry name" value="DEOXYHYPUSINE HYDROXYLASE"/>
    <property type="match status" value="1"/>
</dbReference>
<feature type="binding site" evidence="9">
    <location>
        <position position="62"/>
    </location>
    <ligand>
        <name>Fe cation</name>
        <dbReference type="ChEBI" id="CHEBI:24875"/>
        <label>1</label>
    </ligand>
</feature>
<evidence type="ECO:0000313" key="10">
    <source>
        <dbReference type="EMBL" id="GHJ88889.1"/>
    </source>
</evidence>
<comment type="pathway">
    <text evidence="2 9">Protein modification; eIF5A hypusination.</text>
</comment>
<feature type="binding site" evidence="9">
    <location>
        <position position="262"/>
    </location>
    <ligand>
        <name>Fe cation</name>
        <dbReference type="ChEBI" id="CHEBI:24875"/>
        <label>2</label>
    </ligand>
</feature>
<dbReference type="InterPro" id="IPR004155">
    <property type="entry name" value="PBS_lyase_HEAT"/>
</dbReference>
<keyword evidence="8 9" id="KW-0386">Hypusine biosynthesis</keyword>
<reference evidence="10" key="1">
    <citation type="submission" date="2020-07" db="EMBL/GenBank/DDBJ databases">
        <title>Draft Genome Sequence of a Deep-Sea Yeast, Naganishia (Cryptococcus) liquefaciens strain N6.</title>
        <authorList>
            <person name="Han Y.W."/>
            <person name="Kajitani R."/>
            <person name="Morimoto H."/>
            <person name="Parhat M."/>
            <person name="Tsubouchi H."/>
            <person name="Bakenova O."/>
            <person name="Ogata M."/>
            <person name="Argunhan B."/>
            <person name="Aoki R."/>
            <person name="Kajiwara S."/>
            <person name="Itoh T."/>
            <person name="Iwasaki H."/>
        </authorList>
    </citation>
    <scope>NUCLEOTIDE SEQUENCE</scope>
    <source>
        <strain evidence="10">N6</strain>
    </source>
</reference>
<dbReference type="EMBL" id="BLZA01000032">
    <property type="protein sequence ID" value="GHJ88889.1"/>
    <property type="molecule type" value="Genomic_DNA"/>
</dbReference>
<dbReference type="OrthoDB" id="421002at2759"/>
<dbReference type="Gene3D" id="1.25.10.10">
    <property type="entry name" value="Leucine-rich Repeat Variant"/>
    <property type="match status" value="2"/>
</dbReference>
<evidence type="ECO:0000256" key="9">
    <source>
        <dbReference type="HAMAP-Rule" id="MF_03101"/>
    </source>
</evidence>
<feature type="binding site" evidence="9">
    <location>
        <position position="97"/>
    </location>
    <ligand>
        <name>Fe cation</name>
        <dbReference type="ChEBI" id="CHEBI:24875"/>
        <label>1</label>
    </ligand>
</feature>
<dbReference type="InterPro" id="IPR011030">
    <property type="entry name" value="Lipovitellin_superhlx_dom"/>
</dbReference>
<evidence type="ECO:0000256" key="4">
    <source>
        <dbReference type="ARBA" id="ARBA00022737"/>
    </source>
</evidence>
<evidence type="ECO:0000256" key="8">
    <source>
        <dbReference type="ARBA" id="ARBA00023256"/>
    </source>
</evidence>
<evidence type="ECO:0000256" key="2">
    <source>
        <dbReference type="ARBA" id="ARBA00005041"/>
    </source>
</evidence>
<comment type="similarity">
    <text evidence="9">Belongs to the deoxyhypusine hydroxylase family.</text>
</comment>
<dbReference type="SUPFAM" id="SSF48371">
    <property type="entry name" value="ARM repeat"/>
    <property type="match status" value="1"/>
</dbReference>
<dbReference type="GO" id="GO:0019135">
    <property type="term" value="F:deoxyhypusine monooxygenase activity"/>
    <property type="evidence" value="ECO:0007669"/>
    <property type="project" value="UniProtKB-UniRule"/>
</dbReference>
<accession>A0A8H3TXG5</accession>
<dbReference type="PANTHER" id="PTHR12697">
    <property type="entry name" value="PBS LYASE HEAT-LIKE PROTEIN"/>
    <property type="match status" value="1"/>
</dbReference>
<dbReference type="Pfam" id="PF03130">
    <property type="entry name" value="HEAT_PBS"/>
    <property type="match status" value="2"/>
</dbReference>
<feature type="binding site" evidence="9">
    <location>
        <position position="261"/>
    </location>
    <ligand>
        <name>Fe cation</name>
        <dbReference type="ChEBI" id="CHEBI:24875"/>
        <label>2</label>
    </ligand>
</feature>
<evidence type="ECO:0000256" key="3">
    <source>
        <dbReference type="ARBA" id="ARBA00022723"/>
    </source>
</evidence>
<comment type="function">
    <text evidence="9">Catalyzes the hydroxylation of the N(6)-(4-aminobutyl)-L-lysine intermediate to form hypusine, an essential post-translational modification only found in mature eIF-5A factor.</text>
</comment>
<dbReference type="GO" id="GO:0005737">
    <property type="term" value="C:cytoplasm"/>
    <property type="evidence" value="ECO:0007669"/>
    <property type="project" value="UniProtKB-SubCell"/>
</dbReference>
<proteinExistence type="inferred from homology"/>
<dbReference type="Pfam" id="PF13646">
    <property type="entry name" value="HEAT_2"/>
    <property type="match status" value="1"/>
</dbReference>
<dbReference type="GO" id="GO:0005634">
    <property type="term" value="C:nucleus"/>
    <property type="evidence" value="ECO:0007669"/>
    <property type="project" value="UniProtKB-SubCell"/>
</dbReference>
<keyword evidence="7 9" id="KW-0503">Monooxygenase</keyword>
<keyword evidence="4" id="KW-0677">Repeat</keyword>
<dbReference type="Proteomes" id="UP000620104">
    <property type="component" value="Unassembled WGS sequence"/>
</dbReference>
<dbReference type="InterPro" id="IPR011989">
    <property type="entry name" value="ARM-like"/>
</dbReference>